<dbReference type="eggNOG" id="COG1309">
    <property type="taxonomic scope" value="Bacteria"/>
</dbReference>
<evidence type="ECO:0000256" key="2">
    <source>
        <dbReference type="PROSITE-ProRule" id="PRU00335"/>
    </source>
</evidence>
<dbReference type="PROSITE" id="PS50977">
    <property type="entry name" value="HTH_TETR_2"/>
    <property type="match status" value="1"/>
</dbReference>
<dbReference type="GO" id="GO:0003677">
    <property type="term" value="F:DNA binding"/>
    <property type="evidence" value="ECO:0007669"/>
    <property type="project" value="UniProtKB-UniRule"/>
</dbReference>
<dbReference type="CDD" id="cd00043">
    <property type="entry name" value="CYCLIN_SF"/>
    <property type="match status" value="1"/>
</dbReference>
<evidence type="ECO:0000256" key="1">
    <source>
        <dbReference type="ARBA" id="ARBA00023125"/>
    </source>
</evidence>
<name>W9GBR9_9MICO</name>
<evidence type="ECO:0000313" key="5">
    <source>
        <dbReference type="EMBL" id="EWT03651.1"/>
    </source>
</evidence>
<dbReference type="Pfam" id="PF00440">
    <property type="entry name" value="TetR_N"/>
    <property type="match status" value="1"/>
</dbReference>
<evidence type="ECO:0000313" key="6">
    <source>
        <dbReference type="Proteomes" id="UP000019489"/>
    </source>
</evidence>
<keyword evidence="6" id="KW-1185">Reference proteome</keyword>
<dbReference type="EMBL" id="AWSA01000001">
    <property type="protein sequence ID" value="EWT03651.1"/>
    <property type="molecule type" value="Genomic_DNA"/>
</dbReference>
<dbReference type="InterPro" id="IPR009057">
    <property type="entry name" value="Homeodomain-like_sf"/>
</dbReference>
<proteinExistence type="predicted"/>
<gene>
    <name evidence="5" type="ORF">N865_09410</name>
</gene>
<keyword evidence="1 2" id="KW-0238">DNA-binding</keyword>
<feature type="region of interest" description="Disordered" evidence="3">
    <location>
        <begin position="199"/>
        <end position="243"/>
    </location>
</feature>
<accession>W9GBR9</accession>
<organism evidence="5 6">
    <name type="scientific">Intrasporangium oryzae NRRL B-24470</name>
    <dbReference type="NCBI Taxonomy" id="1386089"/>
    <lineage>
        <taxon>Bacteria</taxon>
        <taxon>Bacillati</taxon>
        <taxon>Actinomycetota</taxon>
        <taxon>Actinomycetes</taxon>
        <taxon>Micrococcales</taxon>
        <taxon>Intrasporangiaceae</taxon>
        <taxon>Intrasporangium</taxon>
    </lineage>
</organism>
<feature type="compositionally biased region" description="Basic and acidic residues" evidence="3">
    <location>
        <begin position="202"/>
        <end position="243"/>
    </location>
</feature>
<dbReference type="STRING" id="1386089.N865_09410"/>
<dbReference type="SUPFAM" id="SSF46689">
    <property type="entry name" value="Homeodomain-like"/>
    <property type="match status" value="1"/>
</dbReference>
<dbReference type="PATRIC" id="fig|1386089.3.peg.141"/>
<dbReference type="InterPro" id="IPR001647">
    <property type="entry name" value="HTH_TetR"/>
</dbReference>
<dbReference type="AlphaFoldDB" id="W9GBR9"/>
<reference evidence="5 6" key="1">
    <citation type="submission" date="2013-08" db="EMBL/GenBank/DDBJ databases">
        <title>Intrasporangium oryzae NRRL B-24470.</title>
        <authorList>
            <person name="Liu H."/>
            <person name="Wang G."/>
        </authorList>
    </citation>
    <scope>NUCLEOTIDE SEQUENCE [LARGE SCALE GENOMIC DNA]</scope>
    <source>
        <strain evidence="5 6">NRRL B-24470</strain>
    </source>
</reference>
<dbReference type="Proteomes" id="UP000019489">
    <property type="component" value="Unassembled WGS sequence"/>
</dbReference>
<feature type="domain" description="HTH tetR-type" evidence="4">
    <location>
        <begin position="4"/>
        <end position="63"/>
    </location>
</feature>
<evidence type="ECO:0000259" key="4">
    <source>
        <dbReference type="PROSITE" id="PS50977"/>
    </source>
</evidence>
<protein>
    <submittedName>
        <fullName evidence="5">TetR family transcriptional regulator</fullName>
    </submittedName>
</protein>
<comment type="caution">
    <text evidence="5">The sequence shown here is derived from an EMBL/GenBank/DDBJ whole genome shotgun (WGS) entry which is preliminary data.</text>
</comment>
<evidence type="ECO:0000256" key="3">
    <source>
        <dbReference type="SAM" id="MobiDB-lite"/>
    </source>
</evidence>
<sequence>MTPDDRRDALAAVYLELARKHGRVPTTSEIARAAGVAEGTIYRAYPTKEALASDAVRAAFCPAPVRIEFMKIDPDQPLRDRLVDYTRILQQRFTSLFVLMGALGLTQPPADGDHTECIASGRHRRSDPPSVACVPVHEQAVEPLRRLLVPDTDEITIPVGDLFQRLRLLTFSASHPGITDGRLLTAEEIVDTILDGVRRRRETGTEPSRRPDRLEPDRLEPDRLEPDRLEPDRLEPDRVEQTV</sequence>
<feature type="DNA-binding region" description="H-T-H motif" evidence="2">
    <location>
        <begin position="26"/>
        <end position="45"/>
    </location>
</feature>
<dbReference type="Gene3D" id="1.10.357.10">
    <property type="entry name" value="Tetracycline Repressor, domain 2"/>
    <property type="match status" value="1"/>
</dbReference>